<evidence type="ECO:0000313" key="1">
    <source>
        <dbReference type="EMBL" id="TMW65092.1"/>
    </source>
</evidence>
<protein>
    <recommendedName>
        <fullName evidence="3">PH domain-containing protein</fullName>
    </recommendedName>
</protein>
<proteinExistence type="predicted"/>
<dbReference type="AlphaFoldDB" id="A0A8K1CKE7"/>
<keyword evidence="2" id="KW-1185">Reference proteome</keyword>
<evidence type="ECO:0008006" key="3">
    <source>
        <dbReference type="Google" id="ProtNLM"/>
    </source>
</evidence>
<evidence type="ECO:0000313" key="2">
    <source>
        <dbReference type="Proteomes" id="UP000794436"/>
    </source>
</evidence>
<name>A0A8K1CKE7_PYTOL</name>
<accession>A0A8K1CKE7</accession>
<dbReference type="Proteomes" id="UP000794436">
    <property type="component" value="Unassembled WGS sequence"/>
</dbReference>
<dbReference type="SUPFAM" id="SSF50729">
    <property type="entry name" value="PH domain-like"/>
    <property type="match status" value="1"/>
</dbReference>
<reference evidence="1" key="1">
    <citation type="submission" date="2019-03" db="EMBL/GenBank/DDBJ databases">
        <title>Long read genome sequence of the mycoparasitic Pythium oligandrum ATCC 38472 isolated from sugarbeet rhizosphere.</title>
        <authorList>
            <person name="Gaulin E."/>
        </authorList>
    </citation>
    <scope>NUCLEOTIDE SEQUENCE</scope>
    <source>
        <strain evidence="1">ATCC 38472_TT</strain>
    </source>
</reference>
<comment type="caution">
    <text evidence="1">The sequence shown here is derived from an EMBL/GenBank/DDBJ whole genome shotgun (WGS) entry which is preliminary data.</text>
</comment>
<gene>
    <name evidence="1" type="ORF">Poli38472_009259</name>
</gene>
<dbReference type="EMBL" id="SPLM01000038">
    <property type="protein sequence ID" value="TMW65092.1"/>
    <property type="molecule type" value="Genomic_DNA"/>
</dbReference>
<organism evidence="1 2">
    <name type="scientific">Pythium oligandrum</name>
    <name type="common">Mycoparasitic fungus</name>
    <dbReference type="NCBI Taxonomy" id="41045"/>
    <lineage>
        <taxon>Eukaryota</taxon>
        <taxon>Sar</taxon>
        <taxon>Stramenopiles</taxon>
        <taxon>Oomycota</taxon>
        <taxon>Peronosporomycetes</taxon>
        <taxon>Pythiales</taxon>
        <taxon>Pythiaceae</taxon>
        <taxon>Pythium</taxon>
    </lineage>
</organism>
<sequence>MSRSSSVTGFLQITDLNPSPSSPRFKGCFSLGWRRRRSDISTFRDRWLYCVLRGVTLSCYRCRADVRMSHEPVQVMTIDVREELTIERGSLIVRCRLSGRRFRLQTSPNENFLQWVTALYLEKLTYSSPTNQATESPKKRVQFGIEPKVTEIESSVESDADLYYSRAELDQFRRLCYADNAQAFRVRA</sequence>